<evidence type="ECO:0000313" key="2">
    <source>
        <dbReference type="Proteomes" id="UP001381693"/>
    </source>
</evidence>
<comment type="caution">
    <text evidence="1">The sequence shown here is derived from an EMBL/GenBank/DDBJ whole genome shotgun (WGS) entry which is preliminary data.</text>
</comment>
<feature type="non-terminal residue" evidence="1">
    <location>
        <position position="1"/>
    </location>
</feature>
<dbReference type="AlphaFoldDB" id="A0AAN8ZUC9"/>
<name>A0AAN8ZUC9_HALRR</name>
<sequence length="82" mass="9286">VIRVSQSHFSDIEGALNIHAHKLREIAFDGVTWDVACNLLIRTADNHVVERISISNSHMETLDQINVSSRQVSFLWMKSLLA</sequence>
<reference evidence="1 2" key="1">
    <citation type="submission" date="2023-11" db="EMBL/GenBank/DDBJ databases">
        <title>Halocaridina rubra genome assembly.</title>
        <authorList>
            <person name="Smith C."/>
        </authorList>
    </citation>
    <scope>NUCLEOTIDE SEQUENCE [LARGE SCALE GENOMIC DNA]</scope>
    <source>
        <strain evidence="1">EP-1</strain>
        <tissue evidence="1">Whole</tissue>
    </source>
</reference>
<accession>A0AAN8ZUC9</accession>
<gene>
    <name evidence="1" type="ORF">SK128_024255</name>
</gene>
<protein>
    <submittedName>
        <fullName evidence="1">Uncharacterized protein</fullName>
    </submittedName>
</protein>
<dbReference type="EMBL" id="JAXCGZ010021561">
    <property type="protein sequence ID" value="KAK7047968.1"/>
    <property type="molecule type" value="Genomic_DNA"/>
</dbReference>
<keyword evidence="2" id="KW-1185">Reference proteome</keyword>
<organism evidence="1 2">
    <name type="scientific">Halocaridina rubra</name>
    <name type="common">Hawaiian red shrimp</name>
    <dbReference type="NCBI Taxonomy" id="373956"/>
    <lineage>
        <taxon>Eukaryota</taxon>
        <taxon>Metazoa</taxon>
        <taxon>Ecdysozoa</taxon>
        <taxon>Arthropoda</taxon>
        <taxon>Crustacea</taxon>
        <taxon>Multicrustacea</taxon>
        <taxon>Malacostraca</taxon>
        <taxon>Eumalacostraca</taxon>
        <taxon>Eucarida</taxon>
        <taxon>Decapoda</taxon>
        <taxon>Pleocyemata</taxon>
        <taxon>Caridea</taxon>
        <taxon>Atyoidea</taxon>
        <taxon>Atyidae</taxon>
        <taxon>Halocaridina</taxon>
    </lineage>
</organism>
<dbReference type="Proteomes" id="UP001381693">
    <property type="component" value="Unassembled WGS sequence"/>
</dbReference>
<proteinExistence type="predicted"/>
<evidence type="ECO:0000313" key="1">
    <source>
        <dbReference type="EMBL" id="KAK7047968.1"/>
    </source>
</evidence>